<dbReference type="RefSeq" id="WP_173067211.1">
    <property type="nucleotide sequence ID" value="NZ_AP022853.1"/>
</dbReference>
<reference evidence="2" key="1">
    <citation type="submission" date="2020-03" db="EMBL/GenBank/DDBJ databases">
        <title>Complete genome sequence of sulfur-oxidizing bacterium skT11.</title>
        <authorList>
            <person name="Kanda M."/>
            <person name="Kojima H."/>
            <person name="Fukui M."/>
        </authorList>
    </citation>
    <scope>NUCLEOTIDE SEQUENCE [LARGE SCALE GENOMIC DNA]</scope>
    <source>
        <strain evidence="2">skT11</strain>
    </source>
</reference>
<accession>A0A6F8VGR8</accession>
<sequence>MLHQGRLLPYKVFARHDLPPRIADDKTVDAYVEAALQRQAPPRSTPPAGHPWRKAFNAIARILHDNTSLLARLRNARSEVDGIPIWSPEFERIQRVILKLARCHAAFELNEPMLEEPAHLVIKPLSLMTADELSSFETHGAPVIWPEVGSRAMQRVLVSGMDLHAEGWLVVQENNYRFQVHQACGLTIKIVLREYLGCEIVWD</sequence>
<dbReference type="AlphaFoldDB" id="A0A6F8VGR8"/>
<organism evidence="1 2">
    <name type="scientific">Sulfurimicrobium lacus</name>
    <dbReference type="NCBI Taxonomy" id="2715678"/>
    <lineage>
        <taxon>Bacteria</taxon>
        <taxon>Pseudomonadati</taxon>
        <taxon>Pseudomonadota</taxon>
        <taxon>Betaproteobacteria</taxon>
        <taxon>Nitrosomonadales</taxon>
        <taxon>Sulfuricellaceae</taxon>
        <taxon>Sulfurimicrobium</taxon>
    </lineage>
</organism>
<gene>
    <name evidence="1" type="ORF">SKTS_31020</name>
</gene>
<evidence type="ECO:0000313" key="1">
    <source>
        <dbReference type="EMBL" id="BCB28216.1"/>
    </source>
</evidence>
<name>A0A6F8VGR8_9PROT</name>
<dbReference type="EMBL" id="AP022853">
    <property type="protein sequence ID" value="BCB28216.1"/>
    <property type="molecule type" value="Genomic_DNA"/>
</dbReference>
<dbReference type="Proteomes" id="UP000502260">
    <property type="component" value="Chromosome"/>
</dbReference>
<proteinExistence type="predicted"/>
<keyword evidence="2" id="KW-1185">Reference proteome</keyword>
<protein>
    <submittedName>
        <fullName evidence="1">Uncharacterized protein</fullName>
    </submittedName>
</protein>
<evidence type="ECO:0000313" key="2">
    <source>
        <dbReference type="Proteomes" id="UP000502260"/>
    </source>
</evidence>
<dbReference type="KEGG" id="slac:SKTS_31020"/>